<dbReference type="SUPFAM" id="SSF53187">
    <property type="entry name" value="Zn-dependent exopeptidases"/>
    <property type="match status" value="1"/>
</dbReference>
<evidence type="ECO:0000313" key="4">
    <source>
        <dbReference type="Proteomes" id="UP000178606"/>
    </source>
</evidence>
<sequence>MGLFYALLALFILSGPASAAPDPAVQALVEGVSTDSLRATVRRLAGFGTRFVGTDSGRAAGAWIRERLVREGYAEARFDSFTVTLDRTLLGRRFILDRVRARNVVAVRRGVRYPDRYLVLGAHYDSISLSRPDTLSAPDTSSAPGADDNATGVSVVLEMARLLRGVDTDASVVLVFFDAEELGLWGSRAYAERARAQGEDVRAMFSIDALGTRATDLPKAFSIDAVSRSLGVGEEVAQAALDYTDLVPRNRAGTGHLEVISAQGREGCNCSDHQSFIDQGYAGVLVSQYFGAEAVFHSERDTVGGVDFSLVAGIGRAALAAAVRVAGFPGRSPDFDGDGVADLSDFFLFAARYGTRQGGTGFEARFDLDRDGAVGIEDFFLFAELFGRRY</sequence>
<dbReference type="AlphaFoldDB" id="A0A1F6C2P8"/>
<dbReference type="Gene3D" id="1.10.1330.10">
    <property type="entry name" value="Dockerin domain"/>
    <property type="match status" value="1"/>
</dbReference>
<comment type="caution">
    <text evidence="3">The sequence shown here is derived from an EMBL/GenBank/DDBJ whole genome shotgun (WGS) entry which is preliminary data.</text>
</comment>
<proteinExistence type="predicted"/>
<evidence type="ECO:0000256" key="1">
    <source>
        <dbReference type="SAM" id="SignalP"/>
    </source>
</evidence>
<dbReference type="InterPro" id="IPR018247">
    <property type="entry name" value="EF_Hand_1_Ca_BS"/>
</dbReference>
<dbReference type="EMBL" id="MFKF01000438">
    <property type="protein sequence ID" value="OGG43343.1"/>
    <property type="molecule type" value="Genomic_DNA"/>
</dbReference>
<feature type="chain" id="PRO_5009523230" description="Peptidase M28 domain-containing protein" evidence="1">
    <location>
        <begin position="20"/>
        <end position="390"/>
    </location>
</feature>
<feature type="signal peptide" evidence="1">
    <location>
        <begin position="1"/>
        <end position="19"/>
    </location>
</feature>
<dbReference type="PANTHER" id="PTHR12147">
    <property type="entry name" value="METALLOPEPTIDASE M28 FAMILY MEMBER"/>
    <property type="match status" value="1"/>
</dbReference>
<dbReference type="GO" id="GO:0008235">
    <property type="term" value="F:metalloexopeptidase activity"/>
    <property type="evidence" value="ECO:0007669"/>
    <property type="project" value="InterPro"/>
</dbReference>
<gene>
    <name evidence="3" type="ORF">A3F84_24595</name>
</gene>
<dbReference type="Pfam" id="PF04389">
    <property type="entry name" value="Peptidase_M28"/>
    <property type="match status" value="1"/>
</dbReference>
<dbReference type="GO" id="GO:0000272">
    <property type="term" value="P:polysaccharide catabolic process"/>
    <property type="evidence" value="ECO:0007669"/>
    <property type="project" value="InterPro"/>
</dbReference>
<name>A0A1F6C2P8_HANXR</name>
<dbReference type="GO" id="GO:0006508">
    <property type="term" value="P:proteolysis"/>
    <property type="evidence" value="ECO:0007669"/>
    <property type="project" value="InterPro"/>
</dbReference>
<reference evidence="3 4" key="1">
    <citation type="journal article" date="2016" name="Nat. Commun.">
        <title>Thousands of microbial genomes shed light on interconnected biogeochemical processes in an aquifer system.</title>
        <authorList>
            <person name="Anantharaman K."/>
            <person name="Brown C.T."/>
            <person name="Hug L.A."/>
            <person name="Sharon I."/>
            <person name="Castelle C.J."/>
            <person name="Probst A.J."/>
            <person name="Thomas B.C."/>
            <person name="Singh A."/>
            <person name="Wilkins M.J."/>
            <person name="Karaoz U."/>
            <person name="Brodie E.L."/>
            <person name="Williams K.H."/>
            <person name="Hubbard S.S."/>
            <person name="Banfield J.F."/>
        </authorList>
    </citation>
    <scope>NUCLEOTIDE SEQUENCE [LARGE SCALE GENOMIC DNA]</scope>
    <source>
        <strain evidence="4">RIFCSPLOWO2_12_FULL_64_10</strain>
    </source>
</reference>
<evidence type="ECO:0000259" key="2">
    <source>
        <dbReference type="Pfam" id="PF04389"/>
    </source>
</evidence>
<protein>
    <recommendedName>
        <fullName evidence="2">Peptidase M28 domain-containing protein</fullName>
    </recommendedName>
</protein>
<dbReference type="InterPro" id="IPR045175">
    <property type="entry name" value="M28_fam"/>
</dbReference>
<feature type="domain" description="Peptidase M28" evidence="2">
    <location>
        <begin position="103"/>
        <end position="320"/>
    </location>
</feature>
<accession>A0A1F6C2P8</accession>
<dbReference type="InterPro" id="IPR036439">
    <property type="entry name" value="Dockerin_dom_sf"/>
</dbReference>
<dbReference type="PROSITE" id="PS00018">
    <property type="entry name" value="EF_HAND_1"/>
    <property type="match status" value="1"/>
</dbReference>
<keyword evidence="1" id="KW-0732">Signal</keyword>
<dbReference type="Proteomes" id="UP000178606">
    <property type="component" value="Unassembled WGS sequence"/>
</dbReference>
<dbReference type="PANTHER" id="PTHR12147:SF26">
    <property type="entry name" value="PEPTIDASE M28 DOMAIN-CONTAINING PROTEIN"/>
    <property type="match status" value="1"/>
</dbReference>
<dbReference type="Gene3D" id="3.40.630.10">
    <property type="entry name" value="Zn peptidases"/>
    <property type="match status" value="1"/>
</dbReference>
<dbReference type="SUPFAM" id="SSF63446">
    <property type="entry name" value="Type I dockerin domain"/>
    <property type="match status" value="1"/>
</dbReference>
<organism evidence="3 4">
    <name type="scientific">Handelsmanbacteria sp. (strain RIFCSPLOWO2_12_FULL_64_10)</name>
    <dbReference type="NCBI Taxonomy" id="1817868"/>
    <lineage>
        <taxon>Bacteria</taxon>
        <taxon>Candidatus Handelsmaniibacteriota</taxon>
    </lineage>
</organism>
<dbReference type="InterPro" id="IPR007484">
    <property type="entry name" value="Peptidase_M28"/>
</dbReference>
<evidence type="ECO:0000313" key="3">
    <source>
        <dbReference type="EMBL" id="OGG43343.1"/>
    </source>
</evidence>